<evidence type="ECO:0000259" key="4">
    <source>
        <dbReference type="SMART" id="SM00822"/>
    </source>
</evidence>
<comment type="similarity">
    <text evidence="1">Belongs to the short-chain dehydrogenases/reductases (SDR) family.</text>
</comment>
<evidence type="ECO:0000256" key="2">
    <source>
        <dbReference type="ARBA" id="ARBA00023002"/>
    </source>
</evidence>
<dbReference type="PROSITE" id="PS00061">
    <property type="entry name" value="ADH_SHORT"/>
    <property type="match status" value="1"/>
</dbReference>
<protein>
    <submittedName>
        <fullName evidence="5">NAD(P)-dependent dehydrogenase, short-chain alcohol dehydrogenase family</fullName>
    </submittedName>
</protein>
<dbReference type="InterPro" id="IPR020904">
    <property type="entry name" value="Sc_DH/Rdtase_CS"/>
</dbReference>
<organism evidence="5 6">
    <name type="scientific">Saccharopolyspora shandongensis</name>
    <dbReference type="NCBI Taxonomy" id="418495"/>
    <lineage>
        <taxon>Bacteria</taxon>
        <taxon>Bacillati</taxon>
        <taxon>Actinomycetota</taxon>
        <taxon>Actinomycetes</taxon>
        <taxon>Pseudonocardiales</taxon>
        <taxon>Pseudonocardiaceae</taxon>
        <taxon>Saccharopolyspora</taxon>
    </lineage>
</organism>
<dbReference type="RefSeq" id="WP_093266557.1">
    <property type="nucleotide sequence ID" value="NZ_FNOK01000014.1"/>
</dbReference>
<sequence length="261" mass="26778">MNATTSPKTPVLVTGAASGIGAACARTLAAAGRPVVLWDRDEEGASAVAKQIEHDHGTPVAVAGIDVADVARYDDALGEARRAVGRIGGFVHAAGVVDSTPVTELSREAWQRVLDVNLTAYAYIAAALAEDLEAQPGSAIVAISSINATLGQANIPSYSASKAGVLGLTRSLAAQFGPAGVRVNAVCPGYIETPMLERSLADTRRTARMRGDAMLGRVGQPEEVASVVRFLLGDEASFVTGSTMFVDGGVTASDRLSSLGD</sequence>
<proteinExistence type="inferred from homology"/>
<dbReference type="InterPro" id="IPR036291">
    <property type="entry name" value="NAD(P)-bd_dom_sf"/>
</dbReference>
<dbReference type="CDD" id="cd05233">
    <property type="entry name" value="SDR_c"/>
    <property type="match status" value="1"/>
</dbReference>
<evidence type="ECO:0000313" key="5">
    <source>
        <dbReference type="EMBL" id="SDX74336.1"/>
    </source>
</evidence>
<dbReference type="Gene3D" id="3.40.50.720">
    <property type="entry name" value="NAD(P)-binding Rossmann-like Domain"/>
    <property type="match status" value="1"/>
</dbReference>
<dbReference type="PANTHER" id="PTHR24321">
    <property type="entry name" value="DEHYDROGENASES, SHORT CHAIN"/>
    <property type="match status" value="1"/>
</dbReference>
<dbReference type="OrthoDB" id="9804774at2"/>
<dbReference type="SMART" id="SM00822">
    <property type="entry name" value="PKS_KR"/>
    <property type="match status" value="1"/>
</dbReference>
<evidence type="ECO:0000313" key="6">
    <source>
        <dbReference type="Proteomes" id="UP000199529"/>
    </source>
</evidence>
<evidence type="ECO:0000256" key="3">
    <source>
        <dbReference type="ARBA" id="ARBA00023027"/>
    </source>
</evidence>
<dbReference type="InterPro" id="IPR002347">
    <property type="entry name" value="SDR_fam"/>
</dbReference>
<dbReference type="SUPFAM" id="SSF51735">
    <property type="entry name" value="NAD(P)-binding Rossmann-fold domains"/>
    <property type="match status" value="1"/>
</dbReference>
<keyword evidence="2" id="KW-0560">Oxidoreductase</keyword>
<dbReference type="EMBL" id="FNOK01000014">
    <property type="protein sequence ID" value="SDX74336.1"/>
    <property type="molecule type" value="Genomic_DNA"/>
</dbReference>
<dbReference type="FunFam" id="3.40.50.720:FF:000084">
    <property type="entry name" value="Short-chain dehydrogenase reductase"/>
    <property type="match status" value="1"/>
</dbReference>
<dbReference type="GO" id="GO:0016491">
    <property type="term" value="F:oxidoreductase activity"/>
    <property type="evidence" value="ECO:0007669"/>
    <property type="project" value="UniProtKB-KW"/>
</dbReference>
<dbReference type="PANTHER" id="PTHR24321:SF8">
    <property type="entry name" value="ESTRADIOL 17-BETA-DEHYDROGENASE 8-RELATED"/>
    <property type="match status" value="1"/>
</dbReference>
<dbReference type="STRING" id="418495.SAMN05216215_1014124"/>
<dbReference type="InterPro" id="IPR057326">
    <property type="entry name" value="KR_dom"/>
</dbReference>
<dbReference type="Proteomes" id="UP000199529">
    <property type="component" value="Unassembled WGS sequence"/>
</dbReference>
<evidence type="ECO:0000256" key="1">
    <source>
        <dbReference type="ARBA" id="ARBA00006484"/>
    </source>
</evidence>
<reference evidence="6" key="1">
    <citation type="submission" date="2016-10" db="EMBL/GenBank/DDBJ databases">
        <authorList>
            <person name="Varghese N."/>
            <person name="Submissions S."/>
        </authorList>
    </citation>
    <scope>NUCLEOTIDE SEQUENCE [LARGE SCALE GENOMIC DNA]</scope>
    <source>
        <strain evidence="6">CGMCC 4.3530</strain>
    </source>
</reference>
<dbReference type="PRINTS" id="PR00080">
    <property type="entry name" value="SDRFAMILY"/>
</dbReference>
<dbReference type="PRINTS" id="PR00081">
    <property type="entry name" value="GDHRDH"/>
</dbReference>
<dbReference type="AlphaFoldDB" id="A0A1H3E6L5"/>
<name>A0A1H3E6L5_9PSEU</name>
<accession>A0A1H3E6L5</accession>
<keyword evidence="6" id="KW-1185">Reference proteome</keyword>
<gene>
    <name evidence="5" type="ORF">SAMN05216215_1014124</name>
</gene>
<feature type="domain" description="Ketoreductase" evidence="4">
    <location>
        <begin position="9"/>
        <end position="189"/>
    </location>
</feature>
<keyword evidence="3" id="KW-0520">NAD</keyword>
<dbReference type="Pfam" id="PF13561">
    <property type="entry name" value="adh_short_C2"/>
    <property type="match status" value="1"/>
</dbReference>